<organismHost>
    <name type="scientific">Antheraea pernyi</name>
    <name type="common">Chinese oak silk moth</name>
    <name type="synonym">Bombyx pernyi</name>
    <dbReference type="NCBI Taxonomy" id="7119"/>
</organismHost>
<proteinExistence type="predicted"/>
<reference evidence="2" key="1">
    <citation type="journal article" date="2007" name="Zhongguo Sheng Wu Gong Cheng Za Zhi">
        <title>Cloning and Sequence Analysis of Antheraea pernyi Nucleopolyhedrovirus Pst-B and C Fragments.</title>
        <authorList>
            <person name="Shi S.L."/>
            <person name="Pan M.H."/>
            <person name="Lu C."/>
        </authorList>
    </citation>
    <scope>NUCLEOTIDE SEQUENCE</scope>
</reference>
<evidence type="ECO:0000313" key="2">
    <source>
        <dbReference type="EMBL" id="AAU89266.1"/>
    </source>
</evidence>
<protein>
    <submittedName>
        <fullName evidence="2">p87</fullName>
    </submittedName>
</protein>
<feature type="compositionally biased region" description="Polar residues" evidence="1">
    <location>
        <begin position="227"/>
        <end position="244"/>
    </location>
</feature>
<dbReference type="EMBL" id="AY619724">
    <property type="protein sequence ID" value="AAU89266.1"/>
    <property type="molecule type" value="Genomic_DNA"/>
</dbReference>
<feature type="region of interest" description="Disordered" evidence="1">
    <location>
        <begin position="208"/>
        <end position="323"/>
    </location>
</feature>
<feature type="compositionally biased region" description="Polar residues" evidence="1">
    <location>
        <begin position="279"/>
        <end position="290"/>
    </location>
</feature>
<dbReference type="GO" id="GO:0019028">
    <property type="term" value="C:viral capsid"/>
    <property type="evidence" value="ECO:0007669"/>
    <property type="project" value="InterPro"/>
</dbReference>
<dbReference type="Pfam" id="PF07267">
    <property type="entry name" value="Nucleo_P87"/>
    <property type="match status" value="1"/>
</dbReference>
<evidence type="ECO:0000256" key="1">
    <source>
        <dbReference type="SAM" id="MobiDB-lite"/>
    </source>
</evidence>
<accession>Q5QFF4</accession>
<feature type="compositionally biased region" description="Polar residues" evidence="1">
    <location>
        <begin position="253"/>
        <end position="270"/>
    </location>
</feature>
<feature type="compositionally biased region" description="Acidic residues" evidence="1">
    <location>
        <begin position="306"/>
        <end position="315"/>
    </location>
</feature>
<dbReference type="InterPro" id="IPR009893">
    <property type="entry name" value="Nucleo_P80/P87"/>
</dbReference>
<organism evidence="2">
    <name type="scientific">Antheraea pernyi nuclear polyhedrosis virus</name>
    <name type="common">ApNPV</name>
    <dbReference type="NCBI Taxonomy" id="161494"/>
    <lineage>
        <taxon>Viruses</taxon>
        <taxon>Viruses incertae sedis</taxon>
        <taxon>Naldaviricetes</taxon>
        <taxon>Lefavirales</taxon>
        <taxon>Baculoviridae</taxon>
        <taxon>Alphabaculovirus</taxon>
        <taxon>Alphabaculovirus anpernyi</taxon>
    </lineage>
</organism>
<sequence>MQQYETYVNNDGLDGTVIDGYLSRAEAAYADVRGANVVPFLKRAESQTQAAAPTVAPPAQLYALIAKFRDPRAIERVGNADIQSALTHMTQNVEGAPLIPVRIYRASLDTIKDEDARLLFDLYLQQDGISYEEDAQAALDRILGPYGAAFSNESEAVIAAERDFDRMDIEQLTEYIKHNYSGQFDFNMHNSVNDVREFAKTVWRANKTPMPEQSWQTPAPTPMPERSWQTPAPTPMPEQSWQTPAPTPMPERSWQTPAPTPMPEQSWQTPAPTPMPERSWQTPAQDQNLQAPVPNADAKRRRVPSSDEEEVEVDFEAERKRRRQEDKDFLRVKAKELAQYAGVNERMERIVKVTRAMQRTYDYCNCKNTIKGTPDAATFEKLLQRLNTYDLAHVEMTVNFYELLYPLTLYNDEDNRIAGYIFAAANYFQNCAKNFGQMRAQFNAHGAFAQIDSMVMFVIKFNFLCDLQAFFGQIDNLPTLGQPNIKTHNVLIMRDKIVKLAFNALQYNTVVKTENRRDPKHLRRVIMLMNADFNVI</sequence>
<name>Q5QFF4_NPVAP</name>